<dbReference type="Pfam" id="PF07690">
    <property type="entry name" value="MFS_1"/>
    <property type="match status" value="1"/>
</dbReference>
<dbReference type="Gene3D" id="1.20.1250.20">
    <property type="entry name" value="MFS general substrate transporter like domains"/>
    <property type="match status" value="2"/>
</dbReference>
<sequence length="443" mass="46133">MTETSTIGQKTGAAAPNKRASVRAAAGSMIGTTIENYDFLAFGTAAATYFGAAFFPGADPLAATLSSFAALAAGFLSRPLGGIIAGHLGDRIGRKFVMIGALLLMGCATFAIGFLPTYAQIGAWAPALLVFLRLLQGIGHGAEWGGAVLVAVETAPPGRRGLYGAIPQTGVPAGLLLANLAFLVSSGLVGDWGWRLPFLLSGILVIVGLILRLRVEETPVFKELKANNAIAKMPVLDALRAQPGMILRIVGIRLAAGSAFYLVTTFVLSLLAAQGGNLKSVGLMAVVIASVIGLFSHAFFGYVSDLWGRRRTYLMGSITTIIIAFPAFFMIVSGQPFLIVIAIVGTLLLCHNVMFAVEGAWFTEMFDPRFRTSGISLGYQGSSIIQGSVPLMAAALNGAFGWVGPATLLAIVGVITTTAVLLSPETLDVKTGDIKADHLGASK</sequence>
<dbReference type="InterPro" id="IPR036259">
    <property type="entry name" value="MFS_trans_sf"/>
</dbReference>
<dbReference type="InterPro" id="IPR011701">
    <property type="entry name" value="MFS"/>
</dbReference>
<feature type="transmembrane region" description="Helical" evidence="7">
    <location>
        <begin position="280"/>
        <end position="300"/>
    </location>
</feature>
<keyword evidence="5 7" id="KW-1133">Transmembrane helix</keyword>
<comment type="subcellular location">
    <subcellularLocation>
        <location evidence="1">Cell membrane</location>
        <topology evidence="1">Multi-pass membrane protein</topology>
    </subcellularLocation>
</comment>
<evidence type="ECO:0000256" key="6">
    <source>
        <dbReference type="ARBA" id="ARBA00023136"/>
    </source>
</evidence>
<dbReference type="CDD" id="cd17369">
    <property type="entry name" value="MFS_ShiA_like"/>
    <property type="match status" value="1"/>
</dbReference>
<evidence type="ECO:0000256" key="4">
    <source>
        <dbReference type="ARBA" id="ARBA00022692"/>
    </source>
</evidence>
<keyword evidence="4 7" id="KW-0812">Transmembrane</keyword>
<gene>
    <name evidence="9" type="ORF">ARGLB_077_00310</name>
</gene>
<comment type="caution">
    <text evidence="9">The sequence shown here is derived from an EMBL/GenBank/DDBJ whole genome shotgun (WGS) entry which is preliminary data.</text>
</comment>
<evidence type="ECO:0000256" key="1">
    <source>
        <dbReference type="ARBA" id="ARBA00004651"/>
    </source>
</evidence>
<evidence type="ECO:0000256" key="3">
    <source>
        <dbReference type="ARBA" id="ARBA00022475"/>
    </source>
</evidence>
<evidence type="ECO:0000256" key="7">
    <source>
        <dbReference type="SAM" id="Phobius"/>
    </source>
</evidence>
<feature type="transmembrane region" description="Helical" evidence="7">
    <location>
        <begin position="312"/>
        <end position="331"/>
    </location>
</feature>
<feature type="transmembrane region" description="Helical" evidence="7">
    <location>
        <begin position="61"/>
        <end position="84"/>
    </location>
</feature>
<dbReference type="OrthoDB" id="8953821at2"/>
<proteinExistence type="predicted"/>
<dbReference type="EMBL" id="BAEG01000077">
    <property type="protein sequence ID" value="GAB14814.1"/>
    <property type="molecule type" value="Genomic_DNA"/>
</dbReference>
<dbReference type="GO" id="GO:0022857">
    <property type="term" value="F:transmembrane transporter activity"/>
    <property type="evidence" value="ECO:0007669"/>
    <property type="project" value="InterPro"/>
</dbReference>
<feature type="transmembrane region" description="Helical" evidence="7">
    <location>
        <begin position="162"/>
        <end position="184"/>
    </location>
</feature>
<dbReference type="GO" id="GO:0005886">
    <property type="term" value="C:plasma membrane"/>
    <property type="evidence" value="ECO:0007669"/>
    <property type="project" value="UniProtKB-SubCell"/>
</dbReference>
<keyword evidence="6 7" id="KW-0472">Membrane</keyword>
<reference evidence="9 10" key="1">
    <citation type="submission" date="2011-12" db="EMBL/GenBank/DDBJ databases">
        <title>Whole genome shotgun sequence of Arthrobacter globiformis NBRC 12137.</title>
        <authorList>
            <person name="Miyazawa S."/>
            <person name="Hosoyama A."/>
            <person name="Tsuchikane K."/>
            <person name="Katsumata H."/>
            <person name="Yamazaki S."/>
            <person name="Fujita N."/>
        </authorList>
    </citation>
    <scope>NUCLEOTIDE SEQUENCE [LARGE SCALE GENOMIC DNA]</scope>
    <source>
        <strain evidence="9 10">NBRC 12137</strain>
    </source>
</reference>
<keyword evidence="3" id="KW-1003">Cell membrane</keyword>
<dbReference type="Proteomes" id="UP000003828">
    <property type="component" value="Unassembled WGS sequence"/>
</dbReference>
<dbReference type="AlphaFoldDB" id="H0QPR3"/>
<feature type="transmembrane region" description="Helical" evidence="7">
    <location>
        <begin position="37"/>
        <end position="55"/>
    </location>
</feature>
<protein>
    <submittedName>
        <fullName evidence="9">Putative major facilitator superfamily transporter</fullName>
    </submittedName>
</protein>
<organism evidence="9 10">
    <name type="scientific">Arthrobacter globiformis (strain ATCC 8010 / DSM 20124 / JCM 1332 / NBRC 12137 / NCIMB 8907 / NRRL B-2979 / 168)</name>
    <dbReference type="NCBI Taxonomy" id="1077972"/>
    <lineage>
        <taxon>Bacteria</taxon>
        <taxon>Bacillati</taxon>
        <taxon>Actinomycetota</taxon>
        <taxon>Actinomycetes</taxon>
        <taxon>Micrococcales</taxon>
        <taxon>Micrococcaceae</taxon>
        <taxon>Arthrobacter</taxon>
    </lineage>
</organism>
<dbReference type="STRING" id="1077972.ARGLB_077_00310"/>
<dbReference type="PROSITE" id="PS50850">
    <property type="entry name" value="MFS"/>
    <property type="match status" value="1"/>
</dbReference>
<feature type="transmembrane region" description="Helical" evidence="7">
    <location>
        <begin position="124"/>
        <end position="150"/>
    </location>
</feature>
<accession>H0QPR3</accession>
<dbReference type="PANTHER" id="PTHR43045:SF1">
    <property type="entry name" value="SHIKIMATE TRANSPORTER"/>
    <property type="match status" value="1"/>
</dbReference>
<evidence type="ECO:0000256" key="2">
    <source>
        <dbReference type="ARBA" id="ARBA00022448"/>
    </source>
</evidence>
<evidence type="ECO:0000259" key="8">
    <source>
        <dbReference type="PROSITE" id="PS50850"/>
    </source>
</evidence>
<dbReference type="InterPro" id="IPR020846">
    <property type="entry name" value="MFS_dom"/>
</dbReference>
<dbReference type="PANTHER" id="PTHR43045">
    <property type="entry name" value="SHIKIMATE TRANSPORTER"/>
    <property type="match status" value="1"/>
</dbReference>
<keyword evidence="10" id="KW-1185">Reference proteome</keyword>
<dbReference type="RefSeq" id="WP_003803664.1">
    <property type="nucleotide sequence ID" value="NZ_BAEG01000077.1"/>
</dbReference>
<feature type="transmembrane region" description="Helical" evidence="7">
    <location>
        <begin position="337"/>
        <end position="357"/>
    </location>
</feature>
<feature type="transmembrane region" description="Helical" evidence="7">
    <location>
        <begin position="96"/>
        <end position="118"/>
    </location>
</feature>
<feature type="transmembrane region" description="Helical" evidence="7">
    <location>
        <begin position="196"/>
        <end position="215"/>
    </location>
</feature>
<evidence type="ECO:0000313" key="9">
    <source>
        <dbReference type="EMBL" id="GAB14814.1"/>
    </source>
</evidence>
<dbReference type="SUPFAM" id="SSF103473">
    <property type="entry name" value="MFS general substrate transporter"/>
    <property type="match status" value="1"/>
</dbReference>
<evidence type="ECO:0000313" key="10">
    <source>
        <dbReference type="Proteomes" id="UP000003828"/>
    </source>
</evidence>
<dbReference type="eggNOG" id="COG0477">
    <property type="taxonomic scope" value="Bacteria"/>
</dbReference>
<keyword evidence="2" id="KW-0813">Transport</keyword>
<feature type="transmembrane region" description="Helical" evidence="7">
    <location>
        <begin position="402"/>
        <end position="422"/>
    </location>
</feature>
<evidence type="ECO:0000256" key="5">
    <source>
        <dbReference type="ARBA" id="ARBA00022989"/>
    </source>
</evidence>
<name>H0QPR3_ARTG1</name>
<feature type="transmembrane region" description="Helical" evidence="7">
    <location>
        <begin position="250"/>
        <end position="274"/>
    </location>
</feature>
<feature type="domain" description="Major facilitator superfamily (MFS) profile" evidence="8">
    <location>
        <begin position="24"/>
        <end position="428"/>
    </location>
</feature>